<name>A0A380JCY5_STRDO</name>
<dbReference type="PANTHER" id="PTHR44846">
    <property type="entry name" value="MANNOSYL-D-GLYCERATE TRANSPORT/METABOLISM SYSTEM REPRESSOR MNGR-RELATED"/>
    <property type="match status" value="1"/>
</dbReference>
<dbReference type="InterPro" id="IPR028978">
    <property type="entry name" value="Chorismate_lyase_/UTRA_dom_sf"/>
</dbReference>
<dbReference type="GO" id="GO:0003700">
    <property type="term" value="F:DNA-binding transcription factor activity"/>
    <property type="evidence" value="ECO:0007669"/>
    <property type="project" value="UniProtKB-UniRule"/>
</dbReference>
<keyword evidence="2" id="KW-0238">DNA-binding</keyword>
<accession>A0A380JCY5</accession>
<keyword evidence="1" id="KW-0805">Transcription regulation</keyword>
<dbReference type="SMART" id="SM00345">
    <property type="entry name" value="HTH_GNTR"/>
    <property type="match status" value="1"/>
</dbReference>
<dbReference type="Pfam" id="PF07702">
    <property type="entry name" value="UTRA"/>
    <property type="match status" value="1"/>
</dbReference>
<dbReference type="InterPro" id="IPR050679">
    <property type="entry name" value="Bact_HTH_transcr_reg"/>
</dbReference>
<dbReference type="OrthoDB" id="9816541at2"/>
<dbReference type="RefSeq" id="WP_002996193.1">
    <property type="nucleotide sequence ID" value="NZ_UHFA01000002.1"/>
</dbReference>
<dbReference type="PANTHER" id="PTHR44846:SF12">
    <property type="entry name" value="HTH-TYPE TRANSCRIPTIONAL REGULATOR TRER"/>
    <property type="match status" value="1"/>
</dbReference>
<dbReference type="SUPFAM" id="SSF46785">
    <property type="entry name" value="Winged helix' DNA-binding domain"/>
    <property type="match status" value="1"/>
</dbReference>
<dbReference type="CDD" id="cd07377">
    <property type="entry name" value="WHTH_GntR"/>
    <property type="match status" value="1"/>
</dbReference>
<dbReference type="EMBL" id="UHFA01000002">
    <property type="protein sequence ID" value="SUN35250.1"/>
    <property type="molecule type" value="Genomic_DNA"/>
</dbReference>
<evidence type="ECO:0000313" key="6">
    <source>
        <dbReference type="EMBL" id="SUN35250.1"/>
    </source>
</evidence>
<dbReference type="PROSITE" id="PS50949">
    <property type="entry name" value="HTH_GNTR"/>
    <property type="match status" value="1"/>
</dbReference>
<dbReference type="AlphaFoldDB" id="A0A380JCY5"/>
<feature type="domain" description="HTH gntR-type" evidence="5">
    <location>
        <begin position="1"/>
        <end position="69"/>
    </location>
</feature>
<evidence type="ECO:0000256" key="4">
    <source>
        <dbReference type="NCBIfam" id="TIGR02404"/>
    </source>
</evidence>
<dbReference type="InterPro" id="IPR036390">
    <property type="entry name" value="WH_DNA-bd_sf"/>
</dbReference>
<dbReference type="GO" id="GO:0003677">
    <property type="term" value="F:DNA binding"/>
    <property type="evidence" value="ECO:0007669"/>
    <property type="project" value="UniProtKB-UniRule"/>
</dbReference>
<sequence length="237" mass="27446">MKKYQAIYKDLENKINQGDYPAESPLPSEQELTKQYGVSRDTIRRALGLLEKAKLIHKSQGRVSLVRRQEHFNFPVSNLTSYQELVSQLGMNSKTRVLSLHRLLVDAPLAQLTGFQKGQQVWRIQRQRIVDGSACVLDTDYLLCDFVRTISRDIAQQSIYDYLEGELGLAIAYAQKEITIEAIRETDKVWLDIGNERHVVSVKSKVYLANRAQFQFTESRHVLERFHFVDYARRKKG</sequence>
<evidence type="ECO:0000256" key="3">
    <source>
        <dbReference type="ARBA" id="ARBA00023163"/>
    </source>
</evidence>
<dbReference type="Gene3D" id="1.10.10.10">
    <property type="entry name" value="Winged helix-like DNA-binding domain superfamily/Winged helix DNA-binding domain"/>
    <property type="match status" value="1"/>
</dbReference>
<keyword evidence="7" id="KW-1185">Reference proteome</keyword>
<dbReference type="Pfam" id="PF00392">
    <property type="entry name" value="GntR"/>
    <property type="match status" value="1"/>
</dbReference>
<dbReference type="PRINTS" id="PR00035">
    <property type="entry name" value="HTHGNTR"/>
</dbReference>
<gene>
    <name evidence="6" type="primary">treR_2</name>
    <name evidence="6" type="ORF">NCTC11391_00227</name>
</gene>
<evidence type="ECO:0000256" key="2">
    <source>
        <dbReference type="ARBA" id="ARBA00023125"/>
    </source>
</evidence>
<dbReference type="Gene3D" id="3.40.1410.10">
    <property type="entry name" value="Chorismate lyase-like"/>
    <property type="match status" value="1"/>
</dbReference>
<dbReference type="SMART" id="SM00866">
    <property type="entry name" value="UTRA"/>
    <property type="match status" value="1"/>
</dbReference>
<reference evidence="6 7" key="1">
    <citation type="submission" date="2018-06" db="EMBL/GenBank/DDBJ databases">
        <authorList>
            <consortium name="Pathogen Informatics"/>
            <person name="Doyle S."/>
        </authorList>
    </citation>
    <scope>NUCLEOTIDE SEQUENCE [LARGE SCALE GENOMIC DNA]</scope>
    <source>
        <strain evidence="7">NCTC 11391</strain>
    </source>
</reference>
<keyword evidence="3" id="KW-0804">Transcription</keyword>
<dbReference type="InterPro" id="IPR000524">
    <property type="entry name" value="Tscrpt_reg_HTH_GntR"/>
</dbReference>
<dbReference type="SUPFAM" id="SSF64288">
    <property type="entry name" value="Chorismate lyase-like"/>
    <property type="match status" value="1"/>
</dbReference>
<dbReference type="GO" id="GO:0045892">
    <property type="term" value="P:negative regulation of DNA-templated transcription"/>
    <property type="evidence" value="ECO:0007669"/>
    <property type="project" value="TreeGrafter"/>
</dbReference>
<dbReference type="InterPro" id="IPR012770">
    <property type="entry name" value="TreR"/>
</dbReference>
<proteinExistence type="predicted"/>
<evidence type="ECO:0000256" key="1">
    <source>
        <dbReference type="ARBA" id="ARBA00023015"/>
    </source>
</evidence>
<dbReference type="Proteomes" id="UP000254082">
    <property type="component" value="Unassembled WGS sequence"/>
</dbReference>
<dbReference type="InterPro" id="IPR036388">
    <property type="entry name" value="WH-like_DNA-bd_sf"/>
</dbReference>
<dbReference type="InterPro" id="IPR011663">
    <property type="entry name" value="UTRA"/>
</dbReference>
<evidence type="ECO:0000259" key="5">
    <source>
        <dbReference type="PROSITE" id="PS50949"/>
    </source>
</evidence>
<dbReference type="NCBIfam" id="TIGR02404">
    <property type="entry name" value="trehalos_R_Bsub"/>
    <property type="match status" value="1"/>
</dbReference>
<protein>
    <recommendedName>
        <fullName evidence="4">Trehalose operon repressor</fullName>
    </recommendedName>
</protein>
<organism evidence="6 7">
    <name type="scientific">Streptococcus downei MFe28</name>
    <dbReference type="NCBI Taxonomy" id="764290"/>
    <lineage>
        <taxon>Bacteria</taxon>
        <taxon>Bacillati</taxon>
        <taxon>Bacillota</taxon>
        <taxon>Bacilli</taxon>
        <taxon>Lactobacillales</taxon>
        <taxon>Streptococcaceae</taxon>
        <taxon>Streptococcus</taxon>
    </lineage>
</organism>
<evidence type="ECO:0000313" key="7">
    <source>
        <dbReference type="Proteomes" id="UP000254082"/>
    </source>
</evidence>